<dbReference type="Pfam" id="PF13416">
    <property type="entry name" value="SBP_bac_8"/>
    <property type="match status" value="1"/>
</dbReference>
<dbReference type="SUPFAM" id="SSF53850">
    <property type="entry name" value="Periplasmic binding protein-like II"/>
    <property type="match status" value="1"/>
</dbReference>
<dbReference type="GO" id="GO:0055052">
    <property type="term" value="C:ATP-binding cassette (ABC) transporter complex, substrate-binding subunit-containing"/>
    <property type="evidence" value="ECO:0007669"/>
    <property type="project" value="TreeGrafter"/>
</dbReference>
<evidence type="ECO:0008006" key="7">
    <source>
        <dbReference type="Google" id="ProtNLM"/>
    </source>
</evidence>
<feature type="transmembrane region" description="Helical" evidence="4">
    <location>
        <begin position="6"/>
        <end position="30"/>
    </location>
</feature>
<sequence>MKNLTPLQIILSGVFIIAILAATLIFAGVLPGLKDKGLLGASQINYWDTIPQPQIRVIADTFSKRFGASIKYREIEESKYLETIIDALASGNGPDVWRIPNDVLLKNIQKARFTMTTVYPERTFREKYLDEASLLIFPQGIVGFPANIDPLVLYWNKTLFRGASISGAPKTWAQFITASEKLTRMDSSKNIIQAGAALGDFSNVDHAKDILSLLIMQSGNPLARLVTQGTGQNIKVKFDSALDEIGQEALPAVESSLRFFNDFSDPRKSSYSWAGSLPDSIDYFIQGKLAMYIGYGSEYKTIKEKNPHLDFDITEIPQISQDTPDKMTFGRMSVYIISRQSTQAEQTTALRFIDFMSTPEVQSILISDTPKAPVLRSSLAKLPDDPILSIIYNSVIKSVSWLEPGPQETYNIFKDMTRSIATGRKDARKAINDANQILQNLFDSLLIK</sequence>
<evidence type="ECO:0000256" key="2">
    <source>
        <dbReference type="ARBA" id="ARBA00022448"/>
    </source>
</evidence>
<gene>
    <name evidence="5" type="ORF">COU46_00895</name>
</gene>
<dbReference type="GO" id="GO:1901982">
    <property type="term" value="F:maltose binding"/>
    <property type="evidence" value="ECO:0007669"/>
    <property type="project" value="TreeGrafter"/>
</dbReference>
<protein>
    <recommendedName>
        <fullName evidence="7">ABC transporter substrate-binding protein</fullName>
    </recommendedName>
</protein>
<evidence type="ECO:0000256" key="4">
    <source>
        <dbReference type="SAM" id="Phobius"/>
    </source>
</evidence>
<proteinExistence type="inferred from homology"/>
<dbReference type="GO" id="GO:0042956">
    <property type="term" value="P:maltodextrin transmembrane transport"/>
    <property type="evidence" value="ECO:0007669"/>
    <property type="project" value="TreeGrafter"/>
</dbReference>
<dbReference type="EMBL" id="PFCN01000012">
    <property type="protein sequence ID" value="PIR70560.1"/>
    <property type="molecule type" value="Genomic_DNA"/>
</dbReference>
<keyword evidence="4" id="KW-0812">Transmembrane</keyword>
<keyword evidence="4" id="KW-1133">Transmembrane helix</keyword>
<dbReference type="InterPro" id="IPR006059">
    <property type="entry name" value="SBP"/>
</dbReference>
<evidence type="ECO:0000256" key="3">
    <source>
        <dbReference type="ARBA" id="ARBA00022729"/>
    </source>
</evidence>
<dbReference type="Proteomes" id="UP000229383">
    <property type="component" value="Unassembled WGS sequence"/>
</dbReference>
<organism evidence="5 6">
    <name type="scientific">Candidatus Niyogibacteria bacterium CG10_big_fil_rev_8_21_14_0_10_42_19</name>
    <dbReference type="NCBI Taxonomy" id="1974725"/>
    <lineage>
        <taxon>Bacteria</taxon>
        <taxon>Candidatus Niyogiibacteriota</taxon>
    </lineage>
</organism>
<evidence type="ECO:0000313" key="5">
    <source>
        <dbReference type="EMBL" id="PIR70560.1"/>
    </source>
</evidence>
<keyword evidence="2" id="KW-0813">Transport</keyword>
<name>A0A2H0TG78_9BACT</name>
<keyword evidence="4" id="KW-0472">Membrane</keyword>
<keyword evidence="3" id="KW-0732">Signal</keyword>
<dbReference type="AlphaFoldDB" id="A0A2H0TG78"/>
<comment type="caution">
    <text evidence="5">The sequence shown here is derived from an EMBL/GenBank/DDBJ whole genome shotgun (WGS) entry which is preliminary data.</text>
</comment>
<accession>A0A2H0TG78</accession>
<dbReference type="PANTHER" id="PTHR30061:SF50">
    <property type="entry name" value="MALTOSE_MALTODEXTRIN-BINDING PERIPLASMIC PROTEIN"/>
    <property type="match status" value="1"/>
</dbReference>
<evidence type="ECO:0000313" key="6">
    <source>
        <dbReference type="Proteomes" id="UP000229383"/>
    </source>
</evidence>
<dbReference type="PANTHER" id="PTHR30061">
    <property type="entry name" value="MALTOSE-BINDING PERIPLASMIC PROTEIN"/>
    <property type="match status" value="1"/>
</dbReference>
<dbReference type="GO" id="GO:0015768">
    <property type="term" value="P:maltose transport"/>
    <property type="evidence" value="ECO:0007669"/>
    <property type="project" value="TreeGrafter"/>
</dbReference>
<evidence type="ECO:0000256" key="1">
    <source>
        <dbReference type="ARBA" id="ARBA00008520"/>
    </source>
</evidence>
<comment type="similarity">
    <text evidence="1">Belongs to the bacterial solute-binding protein 1 family.</text>
</comment>
<reference evidence="6" key="1">
    <citation type="submission" date="2017-09" db="EMBL/GenBank/DDBJ databases">
        <title>Depth-based differentiation of microbial function through sediment-hosted aquifers and enrichment of novel symbionts in the deep terrestrial subsurface.</title>
        <authorList>
            <person name="Probst A.J."/>
            <person name="Ladd B."/>
            <person name="Jarett J.K."/>
            <person name="Geller-Mcgrath D.E."/>
            <person name="Sieber C.M.K."/>
            <person name="Emerson J.B."/>
            <person name="Anantharaman K."/>
            <person name="Thomas B.C."/>
            <person name="Malmstrom R."/>
            <person name="Stieglmeier M."/>
            <person name="Klingl A."/>
            <person name="Woyke T."/>
            <person name="Ryan C.M."/>
            <person name="Banfield J.F."/>
        </authorList>
    </citation>
    <scope>NUCLEOTIDE SEQUENCE [LARGE SCALE GENOMIC DNA]</scope>
</reference>
<dbReference type="Gene3D" id="3.40.190.10">
    <property type="entry name" value="Periplasmic binding protein-like II"/>
    <property type="match status" value="1"/>
</dbReference>